<dbReference type="AlphaFoldDB" id="A0A2I0KFE6"/>
<comment type="caution">
    <text evidence="1">The sequence shown here is derived from an EMBL/GenBank/DDBJ whole genome shotgun (WGS) entry which is preliminary data.</text>
</comment>
<protein>
    <submittedName>
        <fullName evidence="1">Uncharacterized protein</fullName>
    </submittedName>
</protein>
<dbReference type="Proteomes" id="UP000233551">
    <property type="component" value="Unassembled WGS sequence"/>
</dbReference>
<gene>
    <name evidence="1" type="ORF">CRG98_012376</name>
</gene>
<accession>A0A2I0KFE6</accession>
<name>A0A2I0KFE6_PUNGR</name>
<keyword evidence="2" id="KW-1185">Reference proteome</keyword>
<proteinExistence type="predicted"/>
<organism evidence="1 2">
    <name type="scientific">Punica granatum</name>
    <name type="common">Pomegranate</name>
    <dbReference type="NCBI Taxonomy" id="22663"/>
    <lineage>
        <taxon>Eukaryota</taxon>
        <taxon>Viridiplantae</taxon>
        <taxon>Streptophyta</taxon>
        <taxon>Embryophyta</taxon>
        <taxon>Tracheophyta</taxon>
        <taxon>Spermatophyta</taxon>
        <taxon>Magnoliopsida</taxon>
        <taxon>eudicotyledons</taxon>
        <taxon>Gunneridae</taxon>
        <taxon>Pentapetalae</taxon>
        <taxon>rosids</taxon>
        <taxon>malvids</taxon>
        <taxon>Myrtales</taxon>
        <taxon>Lythraceae</taxon>
        <taxon>Punica</taxon>
    </lineage>
</organism>
<dbReference type="EMBL" id="PGOL01000625">
    <property type="protein sequence ID" value="PKI67235.1"/>
    <property type="molecule type" value="Genomic_DNA"/>
</dbReference>
<reference evidence="1 2" key="1">
    <citation type="submission" date="2017-11" db="EMBL/GenBank/DDBJ databases">
        <title>De-novo sequencing of pomegranate (Punica granatum L.) genome.</title>
        <authorList>
            <person name="Akparov Z."/>
            <person name="Amiraslanov A."/>
            <person name="Hajiyeva S."/>
            <person name="Abbasov M."/>
            <person name="Kaur K."/>
            <person name="Hamwieh A."/>
            <person name="Solovyev V."/>
            <person name="Salamov A."/>
            <person name="Braich B."/>
            <person name="Kosarev P."/>
            <person name="Mahmoud A."/>
            <person name="Hajiyev E."/>
            <person name="Babayeva S."/>
            <person name="Izzatullayeva V."/>
            <person name="Mammadov A."/>
            <person name="Mammadov A."/>
            <person name="Sharifova S."/>
            <person name="Ojaghi J."/>
            <person name="Eynullazada K."/>
            <person name="Bayramov B."/>
            <person name="Abdulazimova A."/>
            <person name="Shahmuradov I."/>
        </authorList>
    </citation>
    <scope>NUCLEOTIDE SEQUENCE [LARGE SCALE GENOMIC DNA]</scope>
    <source>
        <strain evidence="2">cv. AG2017</strain>
        <tissue evidence="1">Leaf</tissue>
    </source>
</reference>
<sequence length="236" mass="27049">MEITWKQLIPTSLQAVFFSDDLHQWLIRNLSFSSVVFSIMKSHFWCRRKWRNYSLFDEGFSLPNSCASVIIGIACRFLRLQQDGTQQHSRAACQWRNVGLRKPVPGCHKVQSSSGPSSFDGLQAHQPQLGQPCSGLNRLSRLSDTAFQKLLDFLGPDDENVHLASGRRLEWVSSKEVCIIFNVWLSGSRLISAMYLCDIPRNTWEIGVRKLLIEVDSEVVVHLIYRARIDQVRIML</sequence>
<evidence type="ECO:0000313" key="2">
    <source>
        <dbReference type="Proteomes" id="UP000233551"/>
    </source>
</evidence>
<evidence type="ECO:0000313" key="1">
    <source>
        <dbReference type="EMBL" id="PKI67235.1"/>
    </source>
</evidence>